<protein>
    <submittedName>
        <fullName evidence="6">F-box/WD repeat-containing protein 7-like</fullName>
    </submittedName>
</protein>
<dbReference type="GeneID" id="108713711"/>
<feature type="domain" description="F-box" evidence="4">
    <location>
        <begin position="14"/>
        <end position="60"/>
    </location>
</feature>
<reference evidence="6" key="1">
    <citation type="submission" date="2025-08" db="UniProtKB">
        <authorList>
            <consortium name="RefSeq"/>
        </authorList>
    </citation>
    <scope>IDENTIFICATION</scope>
    <source>
        <strain evidence="6">J_2021</strain>
        <tissue evidence="6">Erythrocytes</tissue>
    </source>
</reference>
<dbReference type="PANTHER" id="PTHR19849">
    <property type="entry name" value="PHOSPHOLIPASE A-2-ACTIVATING PROTEIN"/>
    <property type="match status" value="1"/>
</dbReference>
<dbReference type="OrthoDB" id="190105at2759"/>
<organism evidence="5 6">
    <name type="scientific">Xenopus laevis</name>
    <name type="common">African clawed frog</name>
    <dbReference type="NCBI Taxonomy" id="8355"/>
    <lineage>
        <taxon>Eukaryota</taxon>
        <taxon>Metazoa</taxon>
        <taxon>Chordata</taxon>
        <taxon>Craniata</taxon>
        <taxon>Vertebrata</taxon>
        <taxon>Euteleostomi</taxon>
        <taxon>Amphibia</taxon>
        <taxon>Batrachia</taxon>
        <taxon>Anura</taxon>
        <taxon>Pipoidea</taxon>
        <taxon>Pipidae</taxon>
        <taxon>Xenopodinae</taxon>
        <taxon>Xenopus</taxon>
        <taxon>Xenopus</taxon>
    </lineage>
</organism>
<dbReference type="Pfam" id="PF00400">
    <property type="entry name" value="WD40"/>
    <property type="match status" value="2"/>
</dbReference>
<evidence type="ECO:0000313" key="5">
    <source>
        <dbReference type="Proteomes" id="UP000186698"/>
    </source>
</evidence>
<dbReference type="AlphaFoldDB" id="A0A8J1MV08"/>
<dbReference type="InterPro" id="IPR015943">
    <property type="entry name" value="WD40/YVTN_repeat-like_dom_sf"/>
</dbReference>
<evidence type="ECO:0000259" key="4">
    <source>
        <dbReference type="PROSITE" id="PS50181"/>
    </source>
</evidence>
<feature type="repeat" description="WD" evidence="3">
    <location>
        <begin position="151"/>
        <end position="190"/>
    </location>
</feature>
<dbReference type="Pfam" id="PF12937">
    <property type="entry name" value="F-box-like"/>
    <property type="match status" value="1"/>
</dbReference>
<dbReference type="Gene3D" id="1.20.1280.50">
    <property type="match status" value="1"/>
</dbReference>
<dbReference type="PROSITE" id="PS50082">
    <property type="entry name" value="WD_REPEATS_2"/>
    <property type="match status" value="2"/>
</dbReference>
<keyword evidence="5" id="KW-1185">Reference proteome</keyword>
<dbReference type="InterPro" id="IPR036322">
    <property type="entry name" value="WD40_repeat_dom_sf"/>
</dbReference>
<keyword evidence="1 3" id="KW-0853">WD repeat</keyword>
<dbReference type="InterPro" id="IPR020472">
    <property type="entry name" value="WD40_PAC1"/>
</dbReference>
<accession>A0A8J1MV08</accession>
<dbReference type="GO" id="GO:0043130">
    <property type="term" value="F:ubiquitin binding"/>
    <property type="evidence" value="ECO:0000318"/>
    <property type="project" value="GO_Central"/>
</dbReference>
<dbReference type="PROSITE" id="PS50181">
    <property type="entry name" value="FBOX"/>
    <property type="match status" value="1"/>
</dbReference>
<dbReference type="RefSeq" id="XP_041445597.1">
    <property type="nucleotide sequence ID" value="XM_041589663.1"/>
</dbReference>
<evidence type="ECO:0000313" key="6">
    <source>
        <dbReference type="RefSeq" id="XP_041445597.1"/>
    </source>
</evidence>
<dbReference type="PROSITE" id="PS50294">
    <property type="entry name" value="WD_REPEATS_REGION"/>
    <property type="match status" value="2"/>
</dbReference>
<dbReference type="KEGG" id="xla:108713711"/>
<dbReference type="GO" id="GO:0005737">
    <property type="term" value="C:cytoplasm"/>
    <property type="evidence" value="ECO:0000318"/>
    <property type="project" value="GO_Central"/>
</dbReference>
<dbReference type="InterPro" id="IPR036047">
    <property type="entry name" value="F-box-like_dom_sf"/>
</dbReference>
<dbReference type="PANTHER" id="PTHR19849:SF2">
    <property type="entry name" value="F-BOX_WD REPEAT-CONTAINING PROTEIN 7"/>
    <property type="match status" value="1"/>
</dbReference>
<dbReference type="PRINTS" id="PR00320">
    <property type="entry name" value="GPROTEINBRPT"/>
</dbReference>
<evidence type="ECO:0000256" key="1">
    <source>
        <dbReference type="ARBA" id="ARBA00022574"/>
    </source>
</evidence>
<gene>
    <name evidence="6" type="primary">LOC108713711</name>
</gene>
<evidence type="ECO:0000256" key="3">
    <source>
        <dbReference type="PROSITE-ProRule" id="PRU00221"/>
    </source>
</evidence>
<dbReference type="SUPFAM" id="SSF50978">
    <property type="entry name" value="WD40 repeat-like"/>
    <property type="match status" value="1"/>
</dbReference>
<dbReference type="InterPro" id="IPR001810">
    <property type="entry name" value="F-box_dom"/>
</dbReference>
<dbReference type="GO" id="GO:0010992">
    <property type="term" value="P:ubiquitin recycling"/>
    <property type="evidence" value="ECO:0000318"/>
    <property type="project" value="GO_Central"/>
</dbReference>
<evidence type="ECO:0000256" key="2">
    <source>
        <dbReference type="ARBA" id="ARBA00022737"/>
    </source>
</evidence>
<sequence>MGAKQSRMEARDPGDYVSQLADELALRILWYLDGKEILQVAQTCRRWRQLAEDEGLWQGKCKARGIEEPLCITRRKAKASRSGPWKSSYIRQLRIDTNWRLGRFQTTRLDINEENLCMEHWKFNGKELVITSQYNMIKIWSAVTGECLRTLVGHTHNITAMAMRDHIIISGSADGTIKVWNGESGESLHTLCGHIDPVSCVFIHERRVESGSRDGSIRIWDMETGECLHVLMVDVEYIKYIHYDGQRVVSVNGRYSCTLNIWDPDTPSCLVTFPLPGTDRIHHSELKGSRLLLVTDNGEINVWDTETREPIRIIGDLYKYIITVSETINLHLWGEKALSAGFNQKTIQRDAENARLRRNFVISDAGFGPVPLGGFEPNTFFDVKEKIYSFHFKKSLEPLSYVMVSPTKVICVIGGKYGKVQVRVLDFSDWGKRKRFKL</sequence>
<proteinExistence type="predicted"/>
<dbReference type="Proteomes" id="UP000186698">
    <property type="component" value="Chromosome 4L"/>
</dbReference>
<name>A0A8J1MV08_XENLA</name>
<keyword evidence="2" id="KW-0677">Repeat</keyword>
<dbReference type="GO" id="GO:0005634">
    <property type="term" value="C:nucleus"/>
    <property type="evidence" value="ECO:0000318"/>
    <property type="project" value="GO_Central"/>
</dbReference>
<dbReference type="GO" id="GO:0043161">
    <property type="term" value="P:proteasome-mediated ubiquitin-dependent protein catabolic process"/>
    <property type="evidence" value="ECO:0000318"/>
    <property type="project" value="GO_Central"/>
</dbReference>
<dbReference type="SMART" id="SM00256">
    <property type="entry name" value="FBOX"/>
    <property type="match status" value="1"/>
</dbReference>
<feature type="repeat" description="WD" evidence="3">
    <location>
        <begin position="191"/>
        <end position="230"/>
    </location>
</feature>
<dbReference type="Gene3D" id="2.130.10.10">
    <property type="entry name" value="YVTN repeat-like/Quinoprotein amine dehydrogenase"/>
    <property type="match status" value="1"/>
</dbReference>
<dbReference type="InterPro" id="IPR001680">
    <property type="entry name" value="WD40_rpt"/>
</dbReference>
<dbReference type="SMART" id="SM00320">
    <property type="entry name" value="WD40"/>
    <property type="match status" value="4"/>
</dbReference>
<dbReference type="SUPFAM" id="SSF81383">
    <property type="entry name" value="F-box domain"/>
    <property type="match status" value="1"/>
</dbReference>